<dbReference type="PANTHER" id="PTHR13780">
    <property type="entry name" value="AMP-ACTIVATED PROTEIN KINASE, GAMMA REGULATORY SUBUNIT"/>
    <property type="match status" value="1"/>
</dbReference>
<dbReference type="InterPro" id="IPR046342">
    <property type="entry name" value="CBS_dom_sf"/>
</dbReference>
<name>A0A2R5GNF7_9STRA</name>
<dbReference type="InterPro" id="IPR000644">
    <property type="entry name" value="CBS_dom"/>
</dbReference>
<evidence type="ECO:0000256" key="1">
    <source>
        <dbReference type="ARBA" id="ARBA00022737"/>
    </source>
</evidence>
<sequence>MDLFSTKKVGDFPFASKAIVEVKKTDTVDAAFRQLVQHKILSAPVYDDEAGKYLGFFDITDALALIYSVDLLISAIPDSMLKKSTALRLATSGSTSPDCTELLVGSIFDSEEEDQDRVDAGAAWHPVTEDAEMKEVMTLLATSTRRVPVIGEDGRITKIISQSHVTHVLNELLKEMEANGEELPEVFSKTPKNSGGFGMRDVLTVESETQLAKDAFRLIIENGVSAVGVLDEEGKLLSSITTKDIRLFGSMEEAALQRLTAEQTKRTDGEKPVSIQDEAAKVKAGGRESLALMDLNCGDFVSMVELTASNKEGITRAPAVVVRIDTPIRKIISKLALTKKHRVFVCDESRTPLGVVSVSDIAKLLISG</sequence>
<comment type="caution">
    <text evidence="5">The sequence shown here is derived from an EMBL/GenBank/DDBJ whole genome shotgun (WGS) entry which is preliminary data.</text>
</comment>
<accession>A0A2R5GNF7</accession>
<evidence type="ECO:0000259" key="4">
    <source>
        <dbReference type="PROSITE" id="PS51371"/>
    </source>
</evidence>
<feature type="domain" description="CBS" evidence="4">
    <location>
        <begin position="15"/>
        <end position="72"/>
    </location>
</feature>
<dbReference type="PROSITE" id="PS51371">
    <property type="entry name" value="CBS"/>
    <property type="match status" value="3"/>
</dbReference>
<organism evidence="5 6">
    <name type="scientific">Hondaea fermentalgiana</name>
    <dbReference type="NCBI Taxonomy" id="2315210"/>
    <lineage>
        <taxon>Eukaryota</taxon>
        <taxon>Sar</taxon>
        <taxon>Stramenopiles</taxon>
        <taxon>Bigyra</taxon>
        <taxon>Labyrinthulomycetes</taxon>
        <taxon>Thraustochytrida</taxon>
        <taxon>Thraustochytriidae</taxon>
        <taxon>Hondaea</taxon>
    </lineage>
</organism>
<dbReference type="Gene3D" id="3.10.580.10">
    <property type="entry name" value="CBS-domain"/>
    <property type="match status" value="3"/>
</dbReference>
<feature type="domain" description="CBS" evidence="4">
    <location>
        <begin position="314"/>
        <end position="368"/>
    </location>
</feature>
<feature type="domain" description="CBS" evidence="4">
    <location>
        <begin position="198"/>
        <end position="256"/>
    </location>
</feature>
<keyword evidence="2 3" id="KW-0129">CBS domain</keyword>
<dbReference type="InParanoid" id="A0A2R5GNF7"/>
<dbReference type="CDD" id="cd02205">
    <property type="entry name" value="CBS_pair_SF"/>
    <property type="match status" value="2"/>
</dbReference>
<evidence type="ECO:0000256" key="3">
    <source>
        <dbReference type="PROSITE-ProRule" id="PRU00703"/>
    </source>
</evidence>
<dbReference type="Pfam" id="PF00571">
    <property type="entry name" value="CBS"/>
    <property type="match status" value="4"/>
</dbReference>
<reference evidence="5 6" key="1">
    <citation type="submission" date="2017-12" db="EMBL/GenBank/DDBJ databases">
        <title>Sequencing, de novo assembly and annotation of complete genome of a new Thraustochytrid species, strain FCC1311.</title>
        <authorList>
            <person name="Sedici K."/>
            <person name="Godart F."/>
            <person name="Aiese Cigliano R."/>
            <person name="Sanseverino W."/>
            <person name="Barakat M."/>
            <person name="Ortet P."/>
            <person name="Marechal E."/>
            <person name="Cagnac O."/>
            <person name="Amato A."/>
        </authorList>
    </citation>
    <scope>NUCLEOTIDE SEQUENCE [LARGE SCALE GENOMIC DNA]</scope>
</reference>
<proteinExistence type="predicted"/>
<protein>
    <submittedName>
        <fullName evidence="5">Protein sds23</fullName>
    </submittedName>
</protein>
<evidence type="ECO:0000313" key="5">
    <source>
        <dbReference type="EMBL" id="GBG32155.1"/>
    </source>
</evidence>
<evidence type="ECO:0000313" key="6">
    <source>
        <dbReference type="Proteomes" id="UP000241890"/>
    </source>
</evidence>
<dbReference type="AlphaFoldDB" id="A0A2R5GNF7"/>
<dbReference type="PANTHER" id="PTHR13780:SF36">
    <property type="entry name" value="CBS DOMAIN-CONTAINING PROTEIN"/>
    <property type="match status" value="1"/>
</dbReference>
<dbReference type="SMART" id="SM00116">
    <property type="entry name" value="CBS"/>
    <property type="match status" value="4"/>
</dbReference>
<evidence type="ECO:0000256" key="2">
    <source>
        <dbReference type="ARBA" id="ARBA00023122"/>
    </source>
</evidence>
<dbReference type="InterPro" id="IPR050511">
    <property type="entry name" value="AMPK_gamma/SDS23_families"/>
</dbReference>
<dbReference type="EMBL" id="BEYU01000115">
    <property type="protein sequence ID" value="GBG32155.1"/>
    <property type="molecule type" value="Genomic_DNA"/>
</dbReference>
<gene>
    <name evidence="5" type="ORF">FCC1311_083802</name>
</gene>
<keyword evidence="1" id="KW-0677">Repeat</keyword>
<dbReference type="OrthoDB" id="449052at2759"/>
<dbReference type="SUPFAM" id="SSF54631">
    <property type="entry name" value="CBS-domain pair"/>
    <property type="match status" value="2"/>
</dbReference>
<keyword evidence="6" id="KW-1185">Reference proteome</keyword>
<dbReference type="Proteomes" id="UP000241890">
    <property type="component" value="Unassembled WGS sequence"/>
</dbReference>